<evidence type="ECO:0008006" key="3">
    <source>
        <dbReference type="Google" id="ProtNLM"/>
    </source>
</evidence>
<proteinExistence type="predicted"/>
<gene>
    <name evidence="1" type="ORF">SAMN02745161_2358</name>
</gene>
<dbReference type="Proteomes" id="UP000184694">
    <property type="component" value="Unassembled WGS sequence"/>
</dbReference>
<dbReference type="AlphaFoldDB" id="A0A1N6I277"/>
<evidence type="ECO:0000313" key="2">
    <source>
        <dbReference type="Proteomes" id="UP000184694"/>
    </source>
</evidence>
<reference evidence="2" key="1">
    <citation type="submission" date="2016-11" db="EMBL/GenBank/DDBJ databases">
        <authorList>
            <person name="Varghese N."/>
            <person name="Submissions S."/>
        </authorList>
    </citation>
    <scope>NUCLEOTIDE SEQUENCE [LARGE SCALE GENOMIC DNA]</scope>
    <source>
        <strain evidence="2">DSM 17456</strain>
    </source>
</reference>
<keyword evidence="2" id="KW-1185">Reference proteome</keyword>
<organism evidence="1 2">
    <name type="scientific">Halodesulfovibrio marinisediminis DSM 17456</name>
    <dbReference type="NCBI Taxonomy" id="1121457"/>
    <lineage>
        <taxon>Bacteria</taxon>
        <taxon>Pseudomonadati</taxon>
        <taxon>Thermodesulfobacteriota</taxon>
        <taxon>Desulfovibrionia</taxon>
        <taxon>Desulfovibrionales</taxon>
        <taxon>Desulfovibrionaceae</taxon>
        <taxon>Halodesulfovibrio</taxon>
    </lineage>
</organism>
<dbReference type="EMBL" id="FSRG01000006">
    <property type="protein sequence ID" value="SIO26146.1"/>
    <property type="molecule type" value="Genomic_DNA"/>
</dbReference>
<sequence>MLLLLLLAPCAHASDTAHTKCSLPTELVSSLQKQHISDKAYLARLRQKVANLGIQRFAGAVHSFRDFDIKLPLGSTVIPLASHSTGLCFDGLTATSDAAGVSLYEVDYGAATIAVIPDSEEAVQWERFLVSSVRSPEDILFREPDGVIYYDHKNKELVAVYHQYEANSGQHIVGRAIVSGDSCPLSEQRKFSCNTASTGKIEAIRFPCVQAETSQVAALKASTSVGSGLSAESDMSHNSANMIATAGIASANAHSRCQSQQRNGGVKEIVRLYSQLRTLNPKHRNATDTYIKAYSINNYGVKDAYIVWNDKKEGGVLLADGTVVVPPKYCSLYVDSFGYVVTDDHGVGILDFSGNTILPCKYTLFTLNVDGLLKVGQQVSGEAMRYGLYNLQKRIWVEPLNM</sequence>
<name>A0A1N6I277_9BACT</name>
<evidence type="ECO:0000313" key="1">
    <source>
        <dbReference type="EMBL" id="SIO26146.1"/>
    </source>
</evidence>
<accession>A0A1N6I277</accession>
<protein>
    <recommendedName>
        <fullName evidence="3">WG containing repeat-containing protein</fullName>
    </recommendedName>
</protein>